<dbReference type="Proteomes" id="UP000070133">
    <property type="component" value="Unassembled WGS sequence"/>
</dbReference>
<dbReference type="GO" id="GO:0016020">
    <property type="term" value="C:membrane"/>
    <property type="evidence" value="ECO:0007669"/>
    <property type="project" value="TreeGrafter"/>
</dbReference>
<accession>A0A139HFI5</accession>
<dbReference type="GO" id="GO:0016787">
    <property type="term" value="F:hydrolase activity"/>
    <property type="evidence" value="ECO:0007669"/>
    <property type="project" value="UniProtKB-KW"/>
</dbReference>
<dbReference type="SUPFAM" id="SSF53474">
    <property type="entry name" value="alpha/beta-Hydrolases"/>
    <property type="match status" value="1"/>
</dbReference>
<evidence type="ECO:0000313" key="4">
    <source>
        <dbReference type="Proteomes" id="UP000070133"/>
    </source>
</evidence>
<dbReference type="InterPro" id="IPR000073">
    <property type="entry name" value="AB_hydrolase_1"/>
</dbReference>
<keyword evidence="4" id="KW-1185">Reference proteome</keyword>
<evidence type="ECO:0000259" key="2">
    <source>
        <dbReference type="Pfam" id="PF00561"/>
    </source>
</evidence>
<dbReference type="Pfam" id="PF00561">
    <property type="entry name" value="Abhydrolase_1"/>
    <property type="match status" value="1"/>
</dbReference>
<dbReference type="Gene3D" id="3.40.50.1820">
    <property type="entry name" value="alpha/beta hydrolase"/>
    <property type="match status" value="1"/>
</dbReference>
<dbReference type="STRING" id="321146.A0A139HFI5"/>
<dbReference type="InterPro" id="IPR029058">
    <property type="entry name" value="AB_hydrolase_fold"/>
</dbReference>
<comment type="caution">
    <text evidence="3">The sequence shown here is derived from an EMBL/GenBank/DDBJ whole genome shotgun (WGS) entry which is preliminary data.</text>
</comment>
<evidence type="ECO:0000256" key="1">
    <source>
        <dbReference type="ARBA" id="ARBA00022801"/>
    </source>
</evidence>
<gene>
    <name evidence="3" type="ORF">AC578_596</name>
</gene>
<dbReference type="AlphaFoldDB" id="A0A139HFI5"/>
<keyword evidence="1" id="KW-0378">Hydrolase</keyword>
<proteinExistence type="predicted"/>
<dbReference type="InterPro" id="IPR050266">
    <property type="entry name" value="AB_hydrolase_sf"/>
</dbReference>
<feature type="domain" description="AB hydrolase-1" evidence="2">
    <location>
        <begin position="23"/>
        <end position="168"/>
    </location>
</feature>
<organism evidence="3 4">
    <name type="scientific">Pseudocercospora eumusae</name>
    <dbReference type="NCBI Taxonomy" id="321146"/>
    <lineage>
        <taxon>Eukaryota</taxon>
        <taxon>Fungi</taxon>
        <taxon>Dikarya</taxon>
        <taxon>Ascomycota</taxon>
        <taxon>Pezizomycotina</taxon>
        <taxon>Dothideomycetes</taxon>
        <taxon>Dothideomycetidae</taxon>
        <taxon>Mycosphaerellales</taxon>
        <taxon>Mycosphaerellaceae</taxon>
        <taxon>Pseudocercospora</taxon>
    </lineage>
</organism>
<protein>
    <recommendedName>
        <fullName evidence="2">AB hydrolase-1 domain-containing protein</fullName>
    </recommendedName>
</protein>
<dbReference type="PANTHER" id="PTHR43798:SF31">
    <property type="entry name" value="AB HYDROLASE SUPERFAMILY PROTEIN YCLE"/>
    <property type="match status" value="1"/>
</dbReference>
<dbReference type="OrthoDB" id="248923at2759"/>
<dbReference type="PANTHER" id="PTHR43798">
    <property type="entry name" value="MONOACYLGLYCEROL LIPASE"/>
    <property type="match status" value="1"/>
</dbReference>
<reference evidence="3 4" key="1">
    <citation type="submission" date="2015-07" db="EMBL/GenBank/DDBJ databases">
        <title>Comparative genomics of the Sigatoka disease complex on banana suggests a link between parallel evolutionary changes in Pseudocercospora fijiensis and Pseudocercospora eumusae and increased virulence on the banana host.</title>
        <authorList>
            <person name="Chang T.-C."/>
            <person name="Salvucci A."/>
            <person name="Crous P.W."/>
            <person name="Stergiopoulos I."/>
        </authorList>
    </citation>
    <scope>NUCLEOTIDE SEQUENCE [LARGE SCALE GENOMIC DNA]</scope>
    <source>
        <strain evidence="3 4">CBS 114824</strain>
    </source>
</reference>
<evidence type="ECO:0000313" key="3">
    <source>
        <dbReference type="EMBL" id="KXT01176.1"/>
    </source>
</evidence>
<dbReference type="EMBL" id="LFZN01000060">
    <property type="protein sequence ID" value="KXT01176.1"/>
    <property type="molecule type" value="Genomic_DNA"/>
</dbReference>
<dbReference type="PRINTS" id="PR00111">
    <property type="entry name" value="ABHYDROLASE"/>
</dbReference>
<sequence>MPLLNRHGIHIYYEVHGSPGARPLILTHGYSSTSAMWHGQVEALSRDFRLIIWDMRGHGQSDYPSDPQAYSEAHTVADMGAILDETVGAGTKAIVGGLSLGGYMSMAFYLMHPERVSALLIIDTGPGFKSDAARDSWNEYAHKTASKFDTHGLEILLQQSPERSQVTHRDAKGLALAAKGMLAQRDARVINSLSEIRVPSLIVVGADDKPFLAASEYMTKKIPGAEKVVVPKAGHAVNIDQPHDFLQAIAPFLRRVGDGRAVL</sequence>
<name>A0A139HFI5_9PEZI</name>